<reference evidence="1 2" key="1">
    <citation type="submission" date="2019-09" db="EMBL/GenBank/DDBJ databases">
        <authorList>
            <person name="Ou C."/>
        </authorList>
    </citation>
    <scope>NUCLEOTIDE SEQUENCE [LARGE SCALE GENOMIC DNA]</scope>
    <source>
        <strain evidence="1">S2</strain>
        <tissue evidence="1">Leaf</tissue>
    </source>
</reference>
<evidence type="ECO:0000313" key="1">
    <source>
        <dbReference type="EMBL" id="KAB2612165.1"/>
    </source>
</evidence>
<protein>
    <submittedName>
        <fullName evidence="1">Uncharacterized protein</fullName>
    </submittedName>
</protein>
<sequence length="69" mass="7992">MVLLHSKFSNVIFLWFKKCTDVAVDHSSSKCDQCAFRIISTYCFSCRHGKVVRCMGRPGFVRWVPHLPD</sequence>
<dbReference type="AlphaFoldDB" id="A0A5N5G9N0"/>
<evidence type="ECO:0000313" key="2">
    <source>
        <dbReference type="Proteomes" id="UP000327157"/>
    </source>
</evidence>
<accession>A0A5N5G9N0</accession>
<gene>
    <name evidence="1" type="ORF">D8674_036845</name>
</gene>
<name>A0A5N5G9N0_9ROSA</name>
<comment type="caution">
    <text evidence="1">The sequence shown here is derived from an EMBL/GenBank/DDBJ whole genome shotgun (WGS) entry which is preliminary data.</text>
</comment>
<keyword evidence="2" id="KW-1185">Reference proteome</keyword>
<proteinExistence type="predicted"/>
<dbReference type="Proteomes" id="UP000327157">
    <property type="component" value="Unassembled WGS sequence"/>
</dbReference>
<organism evidence="1 2">
    <name type="scientific">Pyrus ussuriensis x Pyrus communis</name>
    <dbReference type="NCBI Taxonomy" id="2448454"/>
    <lineage>
        <taxon>Eukaryota</taxon>
        <taxon>Viridiplantae</taxon>
        <taxon>Streptophyta</taxon>
        <taxon>Embryophyta</taxon>
        <taxon>Tracheophyta</taxon>
        <taxon>Spermatophyta</taxon>
        <taxon>Magnoliopsida</taxon>
        <taxon>eudicotyledons</taxon>
        <taxon>Gunneridae</taxon>
        <taxon>Pentapetalae</taxon>
        <taxon>rosids</taxon>
        <taxon>fabids</taxon>
        <taxon>Rosales</taxon>
        <taxon>Rosaceae</taxon>
        <taxon>Amygdaloideae</taxon>
        <taxon>Maleae</taxon>
        <taxon>Pyrus</taxon>
    </lineage>
</organism>
<reference evidence="1 2" key="2">
    <citation type="submission" date="2019-11" db="EMBL/GenBank/DDBJ databases">
        <title>A de novo genome assembly of a pear dwarfing rootstock.</title>
        <authorList>
            <person name="Wang F."/>
            <person name="Wang J."/>
            <person name="Li S."/>
            <person name="Zhang Y."/>
            <person name="Fang M."/>
            <person name="Ma L."/>
            <person name="Zhao Y."/>
            <person name="Jiang S."/>
        </authorList>
    </citation>
    <scope>NUCLEOTIDE SEQUENCE [LARGE SCALE GENOMIC DNA]</scope>
    <source>
        <strain evidence="1">S2</strain>
        <tissue evidence="1">Leaf</tissue>
    </source>
</reference>
<dbReference type="EMBL" id="SMOL01000468">
    <property type="protein sequence ID" value="KAB2612165.1"/>
    <property type="molecule type" value="Genomic_DNA"/>
</dbReference>